<gene>
    <name evidence="1" type="ORF">A2W14_00335</name>
</gene>
<dbReference type="Proteomes" id="UP000176665">
    <property type="component" value="Unassembled WGS sequence"/>
</dbReference>
<dbReference type="STRING" id="1798371.A2W14_00335"/>
<proteinExistence type="predicted"/>
<dbReference type="Pfam" id="PF10055">
    <property type="entry name" value="DUF2292"/>
    <property type="match status" value="1"/>
</dbReference>
<protein>
    <recommendedName>
        <fullName evidence="3">DUF2292 domain-containing protein</fullName>
    </recommendedName>
</protein>
<accession>A0A1F5YT70</accession>
<name>A0A1F5YT70_9BACT</name>
<dbReference type="AlphaFoldDB" id="A0A1F5YT70"/>
<dbReference type="EMBL" id="MFJA01000034">
    <property type="protein sequence ID" value="OGG03273.1"/>
    <property type="molecule type" value="Genomic_DNA"/>
</dbReference>
<evidence type="ECO:0000313" key="1">
    <source>
        <dbReference type="EMBL" id="OGG03273.1"/>
    </source>
</evidence>
<comment type="caution">
    <text evidence="1">The sequence shown here is derived from an EMBL/GenBank/DDBJ whole genome shotgun (WGS) entry which is preliminary data.</text>
</comment>
<organism evidence="1 2">
    <name type="scientific">Candidatus Gottesmanbacteria bacterium RBG_16_37_8</name>
    <dbReference type="NCBI Taxonomy" id="1798371"/>
    <lineage>
        <taxon>Bacteria</taxon>
        <taxon>Candidatus Gottesmaniibacteriota</taxon>
    </lineage>
</organism>
<dbReference type="InterPro" id="IPR018743">
    <property type="entry name" value="DUF2292"/>
</dbReference>
<sequence length="79" mass="8954">MSSLAKNTSSIKLINEIQSALEDIMYGSVEVYVQKGKVTQITVRNIKKTDFQVSSKKDSETVQFPVQTQITKTFIRKKV</sequence>
<reference evidence="1 2" key="1">
    <citation type="journal article" date="2016" name="Nat. Commun.">
        <title>Thousands of microbial genomes shed light on interconnected biogeochemical processes in an aquifer system.</title>
        <authorList>
            <person name="Anantharaman K."/>
            <person name="Brown C.T."/>
            <person name="Hug L.A."/>
            <person name="Sharon I."/>
            <person name="Castelle C.J."/>
            <person name="Probst A.J."/>
            <person name="Thomas B.C."/>
            <person name="Singh A."/>
            <person name="Wilkins M.J."/>
            <person name="Karaoz U."/>
            <person name="Brodie E.L."/>
            <person name="Williams K.H."/>
            <person name="Hubbard S.S."/>
            <person name="Banfield J.F."/>
        </authorList>
    </citation>
    <scope>NUCLEOTIDE SEQUENCE [LARGE SCALE GENOMIC DNA]</scope>
</reference>
<evidence type="ECO:0008006" key="3">
    <source>
        <dbReference type="Google" id="ProtNLM"/>
    </source>
</evidence>
<evidence type="ECO:0000313" key="2">
    <source>
        <dbReference type="Proteomes" id="UP000176665"/>
    </source>
</evidence>